<dbReference type="FunFam" id="3.30.70.260:FF:000005">
    <property type="entry name" value="Glycine cleavage system transcriptional repressor"/>
    <property type="match status" value="1"/>
</dbReference>
<dbReference type="CDD" id="cd04893">
    <property type="entry name" value="ACT_GcvR_1"/>
    <property type="match status" value="1"/>
</dbReference>
<comment type="subcellular location">
    <subcellularLocation>
        <location evidence="1">Cytoplasm</location>
    </subcellularLocation>
</comment>
<dbReference type="PANTHER" id="PTHR34875">
    <property type="entry name" value="UPF0237 PROTEIN MJ1558"/>
    <property type="match status" value="1"/>
</dbReference>
<feature type="domain" description="ACT" evidence="2">
    <location>
        <begin position="7"/>
        <end position="83"/>
    </location>
</feature>
<dbReference type="PIRSF" id="PIRSF028103">
    <property type="entry name" value="GcvR"/>
    <property type="match status" value="1"/>
</dbReference>
<protein>
    <recommendedName>
        <fullName evidence="1">Glycine cleavage system transcriptional repressor</fullName>
    </recommendedName>
</protein>
<keyword evidence="1" id="KW-0678">Repressor</keyword>
<gene>
    <name evidence="3" type="ORF">RJ41_11565</name>
</gene>
<keyword evidence="1" id="KW-0804">Transcription</keyword>
<evidence type="ECO:0000313" key="3">
    <source>
        <dbReference type="EMBL" id="KHT52001.1"/>
    </source>
</evidence>
<keyword evidence="1" id="KW-0963">Cytoplasm</keyword>
<dbReference type="InterPro" id="IPR045865">
    <property type="entry name" value="ACT-like_dom_sf"/>
</dbReference>
<evidence type="ECO:0000313" key="4">
    <source>
        <dbReference type="Proteomes" id="UP000031197"/>
    </source>
</evidence>
<dbReference type="Proteomes" id="UP000031197">
    <property type="component" value="Unassembled WGS sequence"/>
</dbReference>
<comment type="caution">
    <text evidence="3">The sequence shown here is derived from an EMBL/GenBank/DDBJ whole genome shotgun (WGS) entry which is preliminary data.</text>
</comment>
<dbReference type="AlphaFoldDB" id="A0A0B3Y5Q3"/>
<name>A0A0B3Y5Q3_9ALTE</name>
<reference evidence="3 4" key="1">
    <citation type="submission" date="2014-12" db="EMBL/GenBank/DDBJ databases">
        <title>Genome sequencing of Alteromonas marina AD001.</title>
        <authorList>
            <person name="Adrian T.G.S."/>
            <person name="Chan K.G."/>
        </authorList>
    </citation>
    <scope>NUCLEOTIDE SEQUENCE [LARGE SCALE GENOMIC DNA]</scope>
    <source>
        <strain evidence="3 4">AD001</strain>
    </source>
</reference>
<evidence type="ECO:0000259" key="2">
    <source>
        <dbReference type="PROSITE" id="PS51671"/>
    </source>
</evidence>
<dbReference type="RefSeq" id="WP_014949661.1">
    <property type="nucleotide sequence ID" value="NZ_JWLW01000018.1"/>
</dbReference>
<dbReference type="PANTHER" id="PTHR34875:SF5">
    <property type="entry name" value="GLYCINE CLEAVAGE SYSTEM TRANSCRIPTIONAL REPRESSOR"/>
    <property type="match status" value="1"/>
</dbReference>
<dbReference type="Gene3D" id="3.30.70.260">
    <property type="match status" value="2"/>
</dbReference>
<dbReference type="InterPro" id="IPR016867">
    <property type="entry name" value="GcvR"/>
</dbReference>
<dbReference type="InterPro" id="IPR050990">
    <property type="entry name" value="UPF0237/GcvR_regulator"/>
</dbReference>
<dbReference type="GO" id="GO:0006355">
    <property type="term" value="P:regulation of DNA-templated transcription"/>
    <property type="evidence" value="ECO:0007669"/>
    <property type="project" value="UniProtKB-UniRule"/>
</dbReference>
<dbReference type="EMBL" id="JWLW01000018">
    <property type="protein sequence ID" value="KHT52001.1"/>
    <property type="molecule type" value="Genomic_DNA"/>
</dbReference>
<organism evidence="3 4">
    <name type="scientific">Alteromonas marina</name>
    <dbReference type="NCBI Taxonomy" id="203795"/>
    <lineage>
        <taxon>Bacteria</taxon>
        <taxon>Pseudomonadati</taxon>
        <taxon>Pseudomonadota</taxon>
        <taxon>Gammaproteobacteria</taxon>
        <taxon>Alteromonadales</taxon>
        <taxon>Alteromonadaceae</taxon>
        <taxon>Alteromonas/Salinimonas group</taxon>
        <taxon>Alteromonas</taxon>
    </lineage>
</organism>
<accession>A0A0B3Y5Q3</accession>
<dbReference type="OrthoDB" id="5814713at2"/>
<dbReference type="InterPro" id="IPR002912">
    <property type="entry name" value="ACT_dom"/>
</dbReference>
<dbReference type="PROSITE" id="PS51671">
    <property type="entry name" value="ACT"/>
    <property type="match status" value="1"/>
</dbReference>
<dbReference type="SUPFAM" id="SSF55021">
    <property type="entry name" value="ACT-like"/>
    <property type="match status" value="2"/>
</dbReference>
<evidence type="ECO:0000256" key="1">
    <source>
        <dbReference type="PIRNR" id="PIRNR028103"/>
    </source>
</evidence>
<dbReference type="GO" id="GO:0005737">
    <property type="term" value="C:cytoplasm"/>
    <property type="evidence" value="ECO:0007669"/>
    <property type="project" value="UniProtKB-SubCell"/>
</dbReference>
<sequence length="187" mass="20789">MSKHQLIVTILGTDKSGILSEIATTVSEAQCNILDSRQAIYGKEFSLTMIIEGTQSAITKAECILPALFQRLDLLSMMKRTSHHEKQNLAHLFNVEFSGEDAAGLIKAVTGFFAERHAMISAFRQRTFKDKTSGKDNMRCKFVVSLPSNENVDALESDLMSLFTSLNVTGKVVDKQKKDPNENVTSW</sequence>
<keyword evidence="4" id="KW-1185">Reference proteome</keyword>
<proteinExistence type="predicted"/>
<dbReference type="Pfam" id="PF13740">
    <property type="entry name" value="ACT_6"/>
    <property type="match status" value="1"/>
</dbReference>